<dbReference type="SUPFAM" id="SSF54593">
    <property type="entry name" value="Glyoxalase/Bleomycin resistance protein/Dihydroxybiphenyl dioxygenase"/>
    <property type="match status" value="1"/>
</dbReference>
<feature type="domain" description="Glyoxalase/fosfomycin resistance/dioxygenase" evidence="1">
    <location>
        <begin position="22"/>
        <end position="114"/>
    </location>
</feature>
<dbReference type="Gene3D" id="3.10.180.10">
    <property type="entry name" value="2,3-Dihydroxybiphenyl 1,2-Dioxygenase, domain 1"/>
    <property type="match status" value="1"/>
</dbReference>
<dbReference type="AlphaFoldDB" id="A0A6J4S4S2"/>
<gene>
    <name evidence="2" type="ORF">AVDCRST_MAG05-1518</name>
</gene>
<proteinExistence type="predicted"/>
<evidence type="ECO:0000313" key="2">
    <source>
        <dbReference type="EMBL" id="CAA9484856.1"/>
    </source>
</evidence>
<accession>A0A6J4S4S2</accession>
<organism evidence="2">
    <name type="scientific">uncultured Rubrobacteraceae bacterium</name>
    <dbReference type="NCBI Taxonomy" id="349277"/>
    <lineage>
        <taxon>Bacteria</taxon>
        <taxon>Bacillati</taxon>
        <taxon>Actinomycetota</taxon>
        <taxon>Rubrobacteria</taxon>
        <taxon>Rubrobacterales</taxon>
        <taxon>Rubrobacteraceae</taxon>
        <taxon>environmental samples</taxon>
    </lineage>
</organism>
<dbReference type="EMBL" id="CADCVM010000169">
    <property type="protein sequence ID" value="CAA9484856.1"/>
    <property type="molecule type" value="Genomic_DNA"/>
</dbReference>
<dbReference type="InterPro" id="IPR029068">
    <property type="entry name" value="Glyas_Bleomycin-R_OHBP_Dase"/>
</dbReference>
<reference evidence="2" key="1">
    <citation type="submission" date="2020-02" db="EMBL/GenBank/DDBJ databases">
        <authorList>
            <person name="Meier V. D."/>
        </authorList>
    </citation>
    <scope>NUCLEOTIDE SEQUENCE</scope>
    <source>
        <strain evidence="2">AVDCRST_MAG05</strain>
    </source>
</reference>
<sequence length="123" mass="13255">MNVEGITWHAVVLGPEPFAATKALLAETFGLASAVDTEGFVQFNMPNGTTMELYAPQAVPDYGYNDGGVAFGFRVDDIEAASTAAEAAGCELLGQINRMQDIAYSYRHFRGPDGRVYGLNEQK</sequence>
<dbReference type="Pfam" id="PF00903">
    <property type="entry name" value="Glyoxalase"/>
    <property type="match status" value="1"/>
</dbReference>
<dbReference type="InterPro" id="IPR004360">
    <property type="entry name" value="Glyas_Fos-R_dOase_dom"/>
</dbReference>
<protein>
    <recommendedName>
        <fullName evidence="1">Glyoxalase/fosfomycin resistance/dioxygenase domain-containing protein</fullName>
    </recommendedName>
</protein>
<name>A0A6J4S4S2_9ACTN</name>
<evidence type="ECO:0000259" key="1">
    <source>
        <dbReference type="Pfam" id="PF00903"/>
    </source>
</evidence>